<gene>
    <name evidence="2" type="ORF">LECACI_7A008071</name>
</gene>
<evidence type="ECO:0000313" key="2">
    <source>
        <dbReference type="EMBL" id="CAK4032913.1"/>
    </source>
</evidence>
<dbReference type="AlphaFoldDB" id="A0AAI8Z5Q3"/>
<dbReference type="Proteomes" id="UP001296104">
    <property type="component" value="Unassembled WGS sequence"/>
</dbReference>
<feature type="coiled-coil region" evidence="1">
    <location>
        <begin position="129"/>
        <end position="156"/>
    </location>
</feature>
<keyword evidence="3" id="KW-1185">Reference proteome</keyword>
<reference evidence="2" key="1">
    <citation type="submission" date="2023-11" db="EMBL/GenBank/DDBJ databases">
        <authorList>
            <person name="Alioto T."/>
            <person name="Alioto T."/>
            <person name="Gomez Garrido J."/>
        </authorList>
    </citation>
    <scope>NUCLEOTIDE SEQUENCE</scope>
</reference>
<evidence type="ECO:0000256" key="1">
    <source>
        <dbReference type="SAM" id="Coils"/>
    </source>
</evidence>
<protein>
    <submittedName>
        <fullName evidence="2">Uncharacterized protein</fullName>
    </submittedName>
</protein>
<sequence>MGSHQSYGPLTKMDTQRMWLELQHESSPLEQIAISIENLESEISTLKAQNTITAQSKVMSSEDLEAAELLVRKPLKNASSETLDTAKVLLRSGRDKSALQKRIRLLGLLNQELRCRQGKLSTAVHSYQARFWQKRIEETEEQLKNLRNALWFLEEGGGEKK</sequence>
<accession>A0AAI8Z5Q3</accession>
<proteinExistence type="predicted"/>
<keyword evidence="1" id="KW-0175">Coiled coil</keyword>
<evidence type="ECO:0000313" key="3">
    <source>
        <dbReference type="Proteomes" id="UP001296104"/>
    </source>
</evidence>
<organism evidence="2 3">
    <name type="scientific">Lecanosticta acicola</name>
    <dbReference type="NCBI Taxonomy" id="111012"/>
    <lineage>
        <taxon>Eukaryota</taxon>
        <taxon>Fungi</taxon>
        <taxon>Dikarya</taxon>
        <taxon>Ascomycota</taxon>
        <taxon>Pezizomycotina</taxon>
        <taxon>Dothideomycetes</taxon>
        <taxon>Dothideomycetidae</taxon>
        <taxon>Mycosphaerellales</taxon>
        <taxon>Mycosphaerellaceae</taxon>
        <taxon>Lecanosticta</taxon>
    </lineage>
</organism>
<name>A0AAI8Z5Q3_9PEZI</name>
<comment type="caution">
    <text evidence="2">The sequence shown here is derived from an EMBL/GenBank/DDBJ whole genome shotgun (WGS) entry which is preliminary data.</text>
</comment>
<dbReference type="EMBL" id="CAVMBE010000073">
    <property type="protein sequence ID" value="CAK4032913.1"/>
    <property type="molecule type" value="Genomic_DNA"/>
</dbReference>